<evidence type="ECO:0000256" key="9">
    <source>
        <dbReference type="ARBA" id="ARBA00023316"/>
    </source>
</evidence>
<evidence type="ECO:0000256" key="5">
    <source>
        <dbReference type="ARBA" id="ARBA00022679"/>
    </source>
</evidence>
<dbReference type="GO" id="GO:0009252">
    <property type="term" value="P:peptidoglycan biosynthetic process"/>
    <property type="evidence" value="ECO:0007669"/>
    <property type="project" value="UniProtKB-KW"/>
</dbReference>
<gene>
    <name evidence="13" type="ORF">FD35_GL000912</name>
</gene>
<dbReference type="eggNOG" id="COG2348">
    <property type="taxonomic scope" value="Bacteria"/>
</dbReference>
<dbReference type="EC" id="2.3.2.17" evidence="2"/>
<evidence type="ECO:0000256" key="12">
    <source>
        <dbReference type="ARBA" id="ARBA00047483"/>
    </source>
</evidence>
<dbReference type="STRING" id="1114972.FD35_GL000912"/>
<dbReference type="PANTHER" id="PTHR36174">
    <property type="entry name" value="LIPID II:GLYCINE GLYCYLTRANSFERASE"/>
    <property type="match status" value="1"/>
</dbReference>
<keyword evidence="9" id="KW-0961">Cell wall biogenesis/degradation</keyword>
<keyword evidence="4" id="KW-0963">Cytoplasm</keyword>
<dbReference type="EMBL" id="AZFF01000015">
    <property type="protein sequence ID" value="KRL53801.1"/>
    <property type="molecule type" value="Genomic_DNA"/>
</dbReference>
<evidence type="ECO:0000256" key="6">
    <source>
        <dbReference type="ARBA" id="ARBA00022960"/>
    </source>
</evidence>
<organism evidence="13 14">
    <name type="scientific">Furfurilactobacillus rossiae DSM 15814</name>
    <dbReference type="NCBI Taxonomy" id="1114972"/>
    <lineage>
        <taxon>Bacteria</taxon>
        <taxon>Bacillati</taxon>
        <taxon>Bacillota</taxon>
        <taxon>Bacilli</taxon>
        <taxon>Lactobacillales</taxon>
        <taxon>Lactobacillaceae</taxon>
        <taxon>Furfurilactobacillus</taxon>
    </lineage>
</organism>
<protein>
    <recommendedName>
        <fullName evidence="3">Aminoacyltransferase FemA</fullName>
        <ecNumber evidence="2">2.3.2.17</ecNumber>
    </recommendedName>
    <alternativeName>
        <fullName evidence="11">Factor essential for expression of methicillin resistance A</fullName>
    </alternativeName>
    <alternativeName>
        <fullName evidence="10">N-acetylmuramoyl-L-alanyl-D-glutamyl-L-lysyl-(N6-glycyl)-D-alanyl-D-alanine-diphosphoundecaprenyl-N-acetylglucosamine:glycine glycyltransferase</fullName>
    </alternativeName>
</protein>
<dbReference type="InterPro" id="IPR050644">
    <property type="entry name" value="PG_Glycine_Bridge_Synth"/>
</dbReference>
<keyword evidence="8" id="KW-0012">Acyltransferase</keyword>
<dbReference type="SUPFAM" id="SSF46589">
    <property type="entry name" value="tRNA-binding arm"/>
    <property type="match status" value="1"/>
</dbReference>
<accession>A0A0R1RAZ3</accession>
<evidence type="ECO:0000256" key="1">
    <source>
        <dbReference type="ARBA" id="ARBA00009943"/>
    </source>
</evidence>
<evidence type="ECO:0000313" key="14">
    <source>
        <dbReference type="Proteomes" id="UP000051999"/>
    </source>
</evidence>
<evidence type="ECO:0000256" key="10">
    <source>
        <dbReference type="ARBA" id="ARBA00030706"/>
    </source>
</evidence>
<comment type="caution">
    <text evidence="13">The sequence shown here is derived from an EMBL/GenBank/DDBJ whole genome shotgun (WGS) entry which is preliminary data.</text>
</comment>
<dbReference type="Gene3D" id="1.20.58.90">
    <property type="match status" value="1"/>
</dbReference>
<dbReference type="InterPro" id="IPR003447">
    <property type="entry name" value="FEMABX"/>
</dbReference>
<evidence type="ECO:0000256" key="3">
    <source>
        <dbReference type="ARBA" id="ARBA00016236"/>
    </source>
</evidence>
<sequence length="418" mass="47766">MQFKQVSADEFMKFEAKHPQGTFYQTKYQAEVLSERGAETGFVGVTNDDGTLIAAAMYSQRKLRVGYLFEVTAGPLMDYDDKALVSFFADQMTAYCKAKKGLLLRWLPREFVKQFADDGHVVKQMHENTVPDLKAAGFSYTPVTPVGDDGHFSKISLGYQFIKPLSDLTEETLRKSYRKPVKSALKKAPAYGVKLRQIGYDELGQFQKYTTATAKRRGFKDKPLDFYQKCYKTYGDNIKFIFAELNLPDFIREQQDTIRKIQENIGKEDAALVEYPDSKSHKTKKAQFEKQIAPHEKHIKIAEDLRAQYGDVAVPAGAMFIIQPQEIAYDFSFTNEDFKIFLAPYVIQDHMLTMGVQKHITNYNFYNVTGTFDGHDGVLRFKQGFDGSTFETVGVFERPVRPVLYKCITTLQHVLGRD</sequence>
<dbReference type="GO" id="GO:0071555">
    <property type="term" value="P:cell wall organization"/>
    <property type="evidence" value="ECO:0007669"/>
    <property type="project" value="UniProtKB-KW"/>
</dbReference>
<reference evidence="13 14" key="1">
    <citation type="journal article" date="2015" name="Genome Announc.">
        <title>Expanding the biotechnology potential of lactobacilli through comparative genomics of 213 strains and associated genera.</title>
        <authorList>
            <person name="Sun Z."/>
            <person name="Harris H.M."/>
            <person name="McCann A."/>
            <person name="Guo C."/>
            <person name="Argimon S."/>
            <person name="Zhang W."/>
            <person name="Yang X."/>
            <person name="Jeffery I.B."/>
            <person name="Cooney J.C."/>
            <person name="Kagawa T.F."/>
            <person name="Liu W."/>
            <person name="Song Y."/>
            <person name="Salvetti E."/>
            <person name="Wrobel A."/>
            <person name="Rasinkangas P."/>
            <person name="Parkhill J."/>
            <person name="Rea M.C."/>
            <person name="O'Sullivan O."/>
            <person name="Ritari J."/>
            <person name="Douillard F.P."/>
            <person name="Paul Ross R."/>
            <person name="Yang R."/>
            <person name="Briner A.E."/>
            <person name="Felis G.E."/>
            <person name="de Vos W.M."/>
            <person name="Barrangou R."/>
            <person name="Klaenhammer T.R."/>
            <person name="Caufield P.W."/>
            <person name="Cui Y."/>
            <person name="Zhang H."/>
            <person name="O'Toole P.W."/>
        </authorList>
    </citation>
    <scope>NUCLEOTIDE SEQUENCE [LARGE SCALE GENOMIC DNA]</scope>
    <source>
        <strain evidence="13 14">DSM 15814</strain>
    </source>
</reference>
<comment type="catalytic activity">
    <reaction evidence="12">
        <text>beta-D-GlcNAc-(1-&gt;4)-Mur2Ac(oyl-L-Ala-D-isoglutaminyl-L-Lys-(N(6)-Gly)-D-Ala-D-Ala)-di-trans,octa-cis-undecaprenyl diphosphate + 2 glycyl-tRNA(Gly) = MurNAc-L-Ala-D-isoglutaminyl-L-Lys-(N(6)-tri-Gly)-D-Ala-D-Ala-diphospho-di-trans,octa-cis-undecaprenyl-GlcNAc + 2 tRNA(Gly) + 2 H(+)</text>
        <dbReference type="Rhea" id="RHEA:30439"/>
        <dbReference type="Rhea" id="RHEA-COMP:9664"/>
        <dbReference type="Rhea" id="RHEA-COMP:9683"/>
        <dbReference type="ChEBI" id="CHEBI:15378"/>
        <dbReference type="ChEBI" id="CHEBI:62234"/>
        <dbReference type="ChEBI" id="CHEBI:62235"/>
        <dbReference type="ChEBI" id="CHEBI:78442"/>
        <dbReference type="ChEBI" id="CHEBI:78522"/>
        <dbReference type="EC" id="2.3.2.17"/>
    </reaction>
</comment>
<dbReference type="PANTHER" id="PTHR36174:SF2">
    <property type="entry name" value="AMINOACYLTRANSFERASE FEMA"/>
    <property type="match status" value="1"/>
</dbReference>
<dbReference type="Gene3D" id="3.40.630.30">
    <property type="match status" value="2"/>
</dbReference>
<dbReference type="AlphaFoldDB" id="A0A0R1RAZ3"/>
<proteinExistence type="inferred from homology"/>
<dbReference type="RefSeq" id="WP_017260424.1">
    <property type="nucleotide sequence ID" value="NZ_AUAW01000015.1"/>
</dbReference>
<dbReference type="OrthoDB" id="2303924at2"/>
<name>A0A0R1RAZ3_9LACO</name>
<dbReference type="GO" id="GO:0000166">
    <property type="term" value="F:nucleotide binding"/>
    <property type="evidence" value="ECO:0007669"/>
    <property type="project" value="InterPro"/>
</dbReference>
<keyword evidence="14" id="KW-1185">Reference proteome</keyword>
<evidence type="ECO:0000256" key="4">
    <source>
        <dbReference type="ARBA" id="ARBA00022490"/>
    </source>
</evidence>
<dbReference type="Proteomes" id="UP000051999">
    <property type="component" value="Unassembled WGS sequence"/>
</dbReference>
<evidence type="ECO:0000313" key="13">
    <source>
        <dbReference type="EMBL" id="KRL53801.1"/>
    </source>
</evidence>
<evidence type="ECO:0000256" key="11">
    <source>
        <dbReference type="ARBA" id="ARBA00032233"/>
    </source>
</evidence>
<keyword evidence="6" id="KW-0133">Cell shape</keyword>
<dbReference type="PATRIC" id="fig|1114972.6.peg.921"/>
<comment type="similarity">
    <text evidence="1">Belongs to the FemABX family.</text>
</comment>
<evidence type="ECO:0000256" key="7">
    <source>
        <dbReference type="ARBA" id="ARBA00022984"/>
    </source>
</evidence>
<dbReference type="InterPro" id="IPR016181">
    <property type="entry name" value="Acyl_CoA_acyltransferase"/>
</dbReference>
<evidence type="ECO:0000256" key="8">
    <source>
        <dbReference type="ARBA" id="ARBA00023315"/>
    </source>
</evidence>
<dbReference type="Pfam" id="PF02388">
    <property type="entry name" value="FemAB"/>
    <property type="match status" value="1"/>
</dbReference>
<dbReference type="SUPFAM" id="SSF55729">
    <property type="entry name" value="Acyl-CoA N-acyltransferases (Nat)"/>
    <property type="match status" value="2"/>
</dbReference>
<evidence type="ECO:0000256" key="2">
    <source>
        <dbReference type="ARBA" id="ARBA00012466"/>
    </source>
</evidence>
<keyword evidence="7" id="KW-0573">Peptidoglycan synthesis</keyword>
<dbReference type="InterPro" id="IPR010978">
    <property type="entry name" value="tRNA-bd_arm"/>
</dbReference>
<keyword evidence="5" id="KW-0808">Transferase</keyword>
<dbReference type="GO" id="GO:0008360">
    <property type="term" value="P:regulation of cell shape"/>
    <property type="evidence" value="ECO:0007669"/>
    <property type="project" value="UniProtKB-KW"/>
</dbReference>
<dbReference type="PROSITE" id="PS51191">
    <property type="entry name" value="FEMABX"/>
    <property type="match status" value="1"/>
</dbReference>
<dbReference type="GO" id="GO:0016755">
    <property type="term" value="F:aminoacyltransferase activity"/>
    <property type="evidence" value="ECO:0007669"/>
    <property type="project" value="InterPro"/>
</dbReference>